<protein>
    <recommendedName>
        <fullName evidence="3">DUF924-domain-containing protein</fullName>
    </recommendedName>
</protein>
<evidence type="ECO:0008006" key="3">
    <source>
        <dbReference type="Google" id="ProtNLM"/>
    </source>
</evidence>
<organism evidence="1 2">
    <name type="scientific">Fusarium floridanum</name>
    <dbReference type="NCBI Taxonomy" id="1325733"/>
    <lineage>
        <taxon>Eukaryota</taxon>
        <taxon>Fungi</taxon>
        <taxon>Dikarya</taxon>
        <taxon>Ascomycota</taxon>
        <taxon>Pezizomycotina</taxon>
        <taxon>Sordariomycetes</taxon>
        <taxon>Hypocreomycetidae</taxon>
        <taxon>Hypocreales</taxon>
        <taxon>Nectriaceae</taxon>
        <taxon>Fusarium</taxon>
        <taxon>Fusarium solani species complex</taxon>
    </lineage>
</organism>
<proteinExistence type="predicted"/>
<reference evidence="1 2" key="1">
    <citation type="submission" date="2017-06" db="EMBL/GenBank/DDBJ databases">
        <title>Comparative genomic analysis of Ambrosia Fusariam Clade fungi.</title>
        <authorList>
            <person name="Stajich J.E."/>
            <person name="Carrillo J."/>
            <person name="Kijimoto T."/>
            <person name="Eskalen A."/>
            <person name="O'Donnell K."/>
            <person name="Kasson M."/>
        </authorList>
    </citation>
    <scope>NUCLEOTIDE SEQUENCE [LARGE SCALE GENOMIC DNA]</scope>
    <source>
        <strain evidence="1 2">NRRL62606</strain>
    </source>
</reference>
<keyword evidence="2" id="KW-1185">Reference proteome</keyword>
<comment type="caution">
    <text evidence="1">The sequence shown here is derived from an EMBL/GenBank/DDBJ whole genome shotgun (WGS) entry which is preliminary data.</text>
</comment>
<dbReference type="Gene3D" id="1.25.40.10">
    <property type="entry name" value="Tetratricopeptide repeat domain"/>
    <property type="match status" value="1"/>
</dbReference>
<dbReference type="InterPro" id="IPR010323">
    <property type="entry name" value="DUF924"/>
</dbReference>
<dbReference type="SUPFAM" id="SSF48452">
    <property type="entry name" value="TPR-like"/>
    <property type="match status" value="1"/>
</dbReference>
<dbReference type="EMBL" id="NKCL01000963">
    <property type="protein sequence ID" value="RSL46387.1"/>
    <property type="molecule type" value="Genomic_DNA"/>
</dbReference>
<accession>A0A428P098</accession>
<gene>
    <name evidence="1" type="ORF">CEP51_015941</name>
</gene>
<sequence length="251" mass="29218">MPAGTCYGIANRPQMLDHSLLDRVCQFWFRHITDDHHLIVPDKEEALTWFSQNDKFDKECISTFGPVLDFLGSDTNRIGVDYILHATNPTSALDWMSLIMLLDQIPRNCYRGEKAAVAYRFFDPMVLGLAFRAIASGIPERPEVRYRHAYRFWFYLPLEHCENVRILQGVVMEHDLMFDDSRQLMGEHVSASLQSPEALYCRDVLIKRRDSLEIWEAALREIVKDHIAVLKEHGRYPHRDRALGRNVNCNI</sequence>
<name>A0A428P098_9HYPO</name>
<dbReference type="Pfam" id="PF06041">
    <property type="entry name" value="DUF924"/>
    <property type="match status" value="1"/>
</dbReference>
<evidence type="ECO:0000313" key="2">
    <source>
        <dbReference type="Proteomes" id="UP000287972"/>
    </source>
</evidence>
<dbReference type="Gene3D" id="1.20.58.320">
    <property type="entry name" value="TPR-like"/>
    <property type="match status" value="1"/>
</dbReference>
<dbReference type="AlphaFoldDB" id="A0A428P098"/>
<dbReference type="InterPro" id="IPR011990">
    <property type="entry name" value="TPR-like_helical_dom_sf"/>
</dbReference>
<dbReference type="Proteomes" id="UP000287972">
    <property type="component" value="Unassembled WGS sequence"/>
</dbReference>
<evidence type="ECO:0000313" key="1">
    <source>
        <dbReference type="EMBL" id="RSL46387.1"/>
    </source>
</evidence>